<dbReference type="AlphaFoldDB" id="A0A8J7T8Q4"/>
<dbReference type="EMBL" id="JAAWVO010017430">
    <property type="protein sequence ID" value="MBN3314798.1"/>
    <property type="molecule type" value="Genomic_DNA"/>
</dbReference>
<evidence type="ECO:0000259" key="4">
    <source>
        <dbReference type="PROSITE" id="PS50041"/>
    </source>
</evidence>
<keyword evidence="3" id="KW-0812">Transmembrane</keyword>
<dbReference type="GO" id="GO:0030246">
    <property type="term" value="F:carbohydrate binding"/>
    <property type="evidence" value="ECO:0007669"/>
    <property type="project" value="UniProtKB-KW"/>
</dbReference>
<dbReference type="PANTHER" id="PTHR46746:SF3">
    <property type="entry name" value="C-TYPE LECTIN DOMAIN-CONTAINING PROTEIN-RELATED"/>
    <property type="match status" value="1"/>
</dbReference>
<comment type="caution">
    <text evidence="5">The sequence shown here is derived from an EMBL/GenBank/DDBJ whole genome shotgun (WGS) entry which is preliminary data.</text>
</comment>
<feature type="compositionally biased region" description="Basic and acidic residues" evidence="2">
    <location>
        <begin position="1"/>
        <end position="13"/>
    </location>
</feature>
<dbReference type="InterPro" id="IPR016187">
    <property type="entry name" value="CTDL_fold"/>
</dbReference>
<organism evidence="5 6">
    <name type="scientific">Atractosteus spatula</name>
    <name type="common">Alligator gar</name>
    <name type="synonym">Lepisosteus spatula</name>
    <dbReference type="NCBI Taxonomy" id="7917"/>
    <lineage>
        <taxon>Eukaryota</taxon>
        <taxon>Metazoa</taxon>
        <taxon>Chordata</taxon>
        <taxon>Craniata</taxon>
        <taxon>Vertebrata</taxon>
        <taxon>Euteleostomi</taxon>
        <taxon>Actinopterygii</taxon>
        <taxon>Neopterygii</taxon>
        <taxon>Holostei</taxon>
        <taxon>Semionotiformes</taxon>
        <taxon>Lepisosteidae</taxon>
        <taxon>Atractosteus</taxon>
    </lineage>
</organism>
<feature type="non-terminal residue" evidence="5">
    <location>
        <position position="1"/>
    </location>
</feature>
<keyword evidence="6" id="KW-1185">Reference proteome</keyword>
<dbReference type="Proteomes" id="UP000736164">
    <property type="component" value="Unassembled WGS sequence"/>
</dbReference>
<sequence>MEEHEGPILHSPDEGQASCPPEHKPEREKVTLWTQALLVVAILVLVKGILLGVAITVSQMASLHPPPFAKLGKVTADLAQCTEDYGLLYTMLQKVTEDKKCLLCPSNWRFFWGNCYFFSMENNSNFLSWNASAQFCAEHNAELVVIGDRAEMATMHIFPTVEFLWVGLTDRSSDGSWIWMDGTPHEHTTLKEVEWNAEDRDCADLRGNADFFAMSCEDQGPFICEKPVFPWTPGKPSRMHHCGEREQRNCEGAQGWDSWGSHR</sequence>
<keyword evidence="3" id="KW-0472">Membrane</keyword>
<evidence type="ECO:0000256" key="2">
    <source>
        <dbReference type="SAM" id="MobiDB-lite"/>
    </source>
</evidence>
<dbReference type="SMART" id="SM00034">
    <property type="entry name" value="CLECT"/>
    <property type="match status" value="1"/>
</dbReference>
<feature type="transmembrane region" description="Helical" evidence="3">
    <location>
        <begin position="32"/>
        <end position="57"/>
    </location>
</feature>
<feature type="domain" description="C-type lectin" evidence="4">
    <location>
        <begin position="111"/>
        <end position="225"/>
    </location>
</feature>
<dbReference type="SUPFAM" id="SSF56436">
    <property type="entry name" value="C-type lectin-like"/>
    <property type="match status" value="1"/>
</dbReference>
<dbReference type="InterPro" id="IPR001304">
    <property type="entry name" value="C-type_lectin-like"/>
</dbReference>
<dbReference type="InterPro" id="IPR051379">
    <property type="entry name" value="C-type_Lectin_Receptor_IMM"/>
</dbReference>
<evidence type="ECO:0000256" key="3">
    <source>
        <dbReference type="SAM" id="Phobius"/>
    </source>
</evidence>
<dbReference type="GO" id="GO:0005886">
    <property type="term" value="C:plasma membrane"/>
    <property type="evidence" value="ECO:0007669"/>
    <property type="project" value="TreeGrafter"/>
</dbReference>
<evidence type="ECO:0000313" key="6">
    <source>
        <dbReference type="Proteomes" id="UP000736164"/>
    </source>
</evidence>
<accession>A0A8J7T8Q4</accession>
<dbReference type="PROSITE" id="PS50041">
    <property type="entry name" value="C_TYPE_LECTIN_2"/>
    <property type="match status" value="1"/>
</dbReference>
<feature type="non-terminal residue" evidence="5">
    <location>
        <position position="263"/>
    </location>
</feature>
<dbReference type="Pfam" id="PF00059">
    <property type="entry name" value="Lectin_C"/>
    <property type="match status" value="1"/>
</dbReference>
<dbReference type="InterPro" id="IPR016186">
    <property type="entry name" value="C-type_lectin-like/link_sf"/>
</dbReference>
<feature type="region of interest" description="Disordered" evidence="2">
    <location>
        <begin position="1"/>
        <end position="24"/>
    </location>
</feature>
<keyword evidence="1" id="KW-0430">Lectin</keyword>
<dbReference type="Gene3D" id="3.10.100.10">
    <property type="entry name" value="Mannose-Binding Protein A, subunit A"/>
    <property type="match status" value="1"/>
</dbReference>
<name>A0A8J7T8Q4_ATRSP</name>
<reference evidence="5" key="1">
    <citation type="journal article" date="2021" name="Cell">
        <title>Tracing the genetic footprints of vertebrate landing in non-teleost ray-finned fishes.</title>
        <authorList>
            <person name="Bi X."/>
            <person name="Wang K."/>
            <person name="Yang L."/>
            <person name="Pan H."/>
            <person name="Jiang H."/>
            <person name="Wei Q."/>
            <person name="Fang M."/>
            <person name="Yu H."/>
            <person name="Zhu C."/>
            <person name="Cai Y."/>
            <person name="He Y."/>
            <person name="Gan X."/>
            <person name="Zeng H."/>
            <person name="Yu D."/>
            <person name="Zhu Y."/>
            <person name="Jiang H."/>
            <person name="Qiu Q."/>
            <person name="Yang H."/>
            <person name="Zhang Y.E."/>
            <person name="Wang W."/>
            <person name="Zhu M."/>
            <person name="He S."/>
            <person name="Zhang G."/>
        </authorList>
    </citation>
    <scope>NUCLEOTIDE SEQUENCE</scope>
    <source>
        <strain evidence="5">Allg_001</strain>
    </source>
</reference>
<evidence type="ECO:0000256" key="1">
    <source>
        <dbReference type="ARBA" id="ARBA00022734"/>
    </source>
</evidence>
<keyword evidence="3" id="KW-1133">Transmembrane helix</keyword>
<dbReference type="PANTHER" id="PTHR46746">
    <property type="entry name" value="KILLER CELL LECTIN-LIKE RECEPTOR SUBFAMILY F MEMBER 2"/>
    <property type="match status" value="1"/>
</dbReference>
<protein>
    <submittedName>
        <fullName evidence="5">CL17A protein</fullName>
    </submittedName>
</protein>
<gene>
    <name evidence="5" type="primary">Clec17a_1</name>
    <name evidence="5" type="ORF">GTO95_0005952</name>
</gene>
<proteinExistence type="predicted"/>
<evidence type="ECO:0000313" key="5">
    <source>
        <dbReference type="EMBL" id="MBN3314798.1"/>
    </source>
</evidence>